<keyword evidence="1" id="KW-0805">Transcription regulation</keyword>
<comment type="caution">
    <text evidence="5">The sequence shown here is derived from an EMBL/GenBank/DDBJ whole genome shotgun (WGS) entry which is preliminary data.</text>
</comment>
<dbReference type="Pfam" id="PF01022">
    <property type="entry name" value="HTH_5"/>
    <property type="match status" value="1"/>
</dbReference>
<keyword evidence="2" id="KW-0238">DNA-binding</keyword>
<organism evidence="5">
    <name type="scientific">candidate division WOR-3 bacterium</name>
    <dbReference type="NCBI Taxonomy" id="2052148"/>
    <lineage>
        <taxon>Bacteria</taxon>
        <taxon>Bacteria division WOR-3</taxon>
    </lineage>
</organism>
<dbReference type="PANTHER" id="PTHR43132:SF6">
    <property type="entry name" value="HTH-TYPE TRANSCRIPTIONAL REPRESSOR CZRA"/>
    <property type="match status" value="1"/>
</dbReference>
<dbReference type="NCBIfam" id="NF033788">
    <property type="entry name" value="HTH_metalloreg"/>
    <property type="match status" value="1"/>
</dbReference>
<evidence type="ECO:0000256" key="3">
    <source>
        <dbReference type="ARBA" id="ARBA00023163"/>
    </source>
</evidence>
<dbReference type="PROSITE" id="PS50987">
    <property type="entry name" value="HTH_ARSR_2"/>
    <property type="match status" value="1"/>
</dbReference>
<gene>
    <name evidence="5" type="ORF">ENU74_00880</name>
</gene>
<name>A0A7V3ZTZ6_UNCW3</name>
<dbReference type="InterPro" id="IPR011991">
    <property type="entry name" value="ArsR-like_HTH"/>
</dbReference>
<dbReference type="SUPFAM" id="SSF46785">
    <property type="entry name" value="Winged helix' DNA-binding domain"/>
    <property type="match status" value="1"/>
</dbReference>
<proteinExistence type="predicted"/>
<dbReference type="GO" id="GO:0003700">
    <property type="term" value="F:DNA-binding transcription factor activity"/>
    <property type="evidence" value="ECO:0007669"/>
    <property type="project" value="InterPro"/>
</dbReference>
<reference evidence="5" key="1">
    <citation type="journal article" date="2020" name="mSystems">
        <title>Genome- and Community-Level Interaction Insights into Carbon Utilization and Element Cycling Functions of Hydrothermarchaeota in Hydrothermal Sediment.</title>
        <authorList>
            <person name="Zhou Z."/>
            <person name="Liu Y."/>
            <person name="Xu W."/>
            <person name="Pan J."/>
            <person name="Luo Z.H."/>
            <person name="Li M."/>
        </authorList>
    </citation>
    <scope>NUCLEOTIDE SEQUENCE [LARGE SCALE GENOMIC DNA]</scope>
    <source>
        <strain evidence="5">SpSt-697</strain>
    </source>
</reference>
<protein>
    <submittedName>
        <fullName evidence="5">ArsR family transcriptional regulator</fullName>
    </submittedName>
</protein>
<keyword evidence="3" id="KW-0804">Transcription</keyword>
<dbReference type="PANTHER" id="PTHR43132">
    <property type="entry name" value="ARSENICAL RESISTANCE OPERON REPRESSOR ARSR-RELATED"/>
    <property type="match status" value="1"/>
</dbReference>
<dbReference type="GO" id="GO:0003677">
    <property type="term" value="F:DNA binding"/>
    <property type="evidence" value="ECO:0007669"/>
    <property type="project" value="UniProtKB-KW"/>
</dbReference>
<dbReference type="InterPro" id="IPR051011">
    <property type="entry name" value="Metal_resp_trans_reg"/>
</dbReference>
<sequence length="98" mass="11679">MRNYANINFENCAYCLKALGLAIRLKILWLLKKSEKALCVCELAKLLNKSHYNISRNLKELKMIGLIKERREGKYVFYSLAKEKNNFLKYLFKIMEIR</sequence>
<evidence type="ECO:0000313" key="5">
    <source>
        <dbReference type="EMBL" id="HGK63146.1"/>
    </source>
</evidence>
<dbReference type="InterPro" id="IPR036388">
    <property type="entry name" value="WH-like_DNA-bd_sf"/>
</dbReference>
<dbReference type="AlphaFoldDB" id="A0A7V3ZTZ6"/>
<dbReference type="CDD" id="cd00090">
    <property type="entry name" value="HTH_ARSR"/>
    <property type="match status" value="1"/>
</dbReference>
<dbReference type="Gene3D" id="1.10.10.10">
    <property type="entry name" value="Winged helix-like DNA-binding domain superfamily/Winged helix DNA-binding domain"/>
    <property type="match status" value="1"/>
</dbReference>
<dbReference type="EMBL" id="DTDR01000031">
    <property type="protein sequence ID" value="HGK63146.1"/>
    <property type="molecule type" value="Genomic_DNA"/>
</dbReference>
<accession>A0A7V3ZTZ6</accession>
<dbReference type="SMART" id="SM00418">
    <property type="entry name" value="HTH_ARSR"/>
    <property type="match status" value="1"/>
</dbReference>
<dbReference type="PRINTS" id="PR00778">
    <property type="entry name" value="HTHARSR"/>
</dbReference>
<evidence type="ECO:0000259" key="4">
    <source>
        <dbReference type="PROSITE" id="PS50987"/>
    </source>
</evidence>
<dbReference type="InterPro" id="IPR001845">
    <property type="entry name" value="HTH_ArsR_DNA-bd_dom"/>
</dbReference>
<evidence type="ECO:0000256" key="2">
    <source>
        <dbReference type="ARBA" id="ARBA00023125"/>
    </source>
</evidence>
<evidence type="ECO:0000256" key="1">
    <source>
        <dbReference type="ARBA" id="ARBA00023015"/>
    </source>
</evidence>
<dbReference type="InterPro" id="IPR036390">
    <property type="entry name" value="WH_DNA-bd_sf"/>
</dbReference>
<feature type="domain" description="HTH arsR-type" evidence="4">
    <location>
        <begin position="4"/>
        <end position="98"/>
    </location>
</feature>